<dbReference type="EMBL" id="CM004479">
    <property type="protein sequence ID" value="OCT70674.1"/>
    <property type="molecule type" value="Genomic_DNA"/>
</dbReference>
<dbReference type="SUPFAM" id="SSF47986">
    <property type="entry name" value="DEATH domain"/>
    <property type="match status" value="1"/>
</dbReference>
<dbReference type="SUPFAM" id="SSF57586">
    <property type="entry name" value="TNF receptor-like"/>
    <property type="match status" value="2"/>
</dbReference>
<dbReference type="PROSITE" id="PS50050">
    <property type="entry name" value="TNFR_NGFR_2"/>
    <property type="match status" value="2"/>
</dbReference>
<evidence type="ECO:0000256" key="5">
    <source>
        <dbReference type="ARBA" id="ARBA00023180"/>
    </source>
</evidence>
<dbReference type="PANTHER" id="PTHR47220:SF1">
    <property type="entry name" value="TUMOR NECROSIS FACTOR RECEPTOR SUPERFAMILY MEMBER 25"/>
    <property type="match status" value="1"/>
</dbReference>
<reference evidence="12" key="1">
    <citation type="journal article" date="2016" name="Nature">
        <title>Genome evolution in the allotetraploid frog Xenopus laevis.</title>
        <authorList>
            <person name="Session A.M."/>
            <person name="Uno Y."/>
            <person name="Kwon T."/>
            <person name="Chapman J.A."/>
            <person name="Toyoda A."/>
            <person name="Takahashi S."/>
            <person name="Fukui A."/>
            <person name="Hikosaka A."/>
            <person name="Suzuki A."/>
            <person name="Kondo M."/>
            <person name="van Heeringen S.J."/>
            <person name="Quigley I."/>
            <person name="Heinz S."/>
            <person name="Ogino H."/>
            <person name="Ochi H."/>
            <person name="Hellsten U."/>
            <person name="Lyons J.B."/>
            <person name="Simakov O."/>
            <person name="Putnam N."/>
            <person name="Stites J."/>
            <person name="Kuroki Y."/>
            <person name="Tanaka T."/>
            <person name="Michiue T."/>
            <person name="Watanabe M."/>
            <person name="Bogdanovic O."/>
            <person name="Lister R."/>
            <person name="Georgiou G."/>
            <person name="Paranjpe S.S."/>
            <person name="van Kruijsbergen I."/>
            <person name="Shu S."/>
            <person name="Carlson J."/>
            <person name="Kinoshita T."/>
            <person name="Ohta Y."/>
            <person name="Mawaribuchi S."/>
            <person name="Jenkins J."/>
            <person name="Grimwood J."/>
            <person name="Schmutz J."/>
            <person name="Mitros T."/>
            <person name="Mozaffari S.V."/>
            <person name="Suzuki Y."/>
            <person name="Haramoto Y."/>
            <person name="Yamamoto T.S."/>
            <person name="Takagi C."/>
            <person name="Heald R."/>
            <person name="Miller K."/>
            <person name="Haudenschild C."/>
            <person name="Kitzman J."/>
            <person name="Nakayama T."/>
            <person name="Izutsu Y."/>
            <person name="Robert J."/>
            <person name="Fortriede J."/>
            <person name="Burns K."/>
            <person name="Lotay V."/>
            <person name="Karimi K."/>
            <person name="Yasuoka Y."/>
            <person name="Dichmann D.S."/>
            <person name="Flajnik M.F."/>
            <person name="Houston D.W."/>
            <person name="Shendure J."/>
            <person name="DuPasquier L."/>
            <person name="Vize P.D."/>
            <person name="Zorn A.M."/>
            <person name="Ito M."/>
            <person name="Marcotte E.M."/>
            <person name="Wallingford J.B."/>
            <person name="Ito Y."/>
            <person name="Asashima M."/>
            <person name="Ueno N."/>
            <person name="Matsuda Y."/>
            <person name="Veenstra G.J."/>
            <person name="Fujiyama A."/>
            <person name="Harland R.M."/>
            <person name="Taira M."/>
            <person name="Rokhsar D.S."/>
        </authorList>
    </citation>
    <scope>NUCLEOTIDE SEQUENCE [LARGE SCALE GENOMIC DNA]</scope>
    <source>
        <strain evidence="12">J</strain>
    </source>
</reference>
<evidence type="ECO:0000313" key="11">
    <source>
        <dbReference type="EMBL" id="OCT70674.1"/>
    </source>
</evidence>
<feature type="domain" description="TNFR-Cys" evidence="10">
    <location>
        <begin position="101"/>
        <end position="142"/>
    </location>
</feature>
<evidence type="ECO:0000256" key="2">
    <source>
        <dbReference type="ARBA" id="ARBA00022729"/>
    </source>
</evidence>
<feature type="repeat" description="TNFR-Cys" evidence="6">
    <location>
        <begin position="101"/>
        <end position="142"/>
    </location>
</feature>
<feature type="domain" description="TNFR-Cys" evidence="10">
    <location>
        <begin position="143"/>
        <end position="178"/>
    </location>
</feature>
<proteinExistence type="predicted"/>
<dbReference type="AlphaFoldDB" id="A0A974CCE4"/>
<evidence type="ECO:0000313" key="12">
    <source>
        <dbReference type="Proteomes" id="UP000694892"/>
    </source>
</evidence>
<dbReference type="SMART" id="SM00208">
    <property type="entry name" value="TNFR"/>
    <property type="match status" value="4"/>
</dbReference>
<evidence type="ECO:0000256" key="6">
    <source>
        <dbReference type="PROSITE-ProRule" id="PRU00206"/>
    </source>
</evidence>
<dbReference type="GO" id="GO:0005886">
    <property type="term" value="C:plasma membrane"/>
    <property type="evidence" value="ECO:0007669"/>
    <property type="project" value="TreeGrafter"/>
</dbReference>
<dbReference type="GO" id="GO:0007165">
    <property type="term" value="P:signal transduction"/>
    <property type="evidence" value="ECO:0007669"/>
    <property type="project" value="InterPro"/>
</dbReference>
<keyword evidence="2 8" id="KW-0732">Signal</keyword>
<keyword evidence="1" id="KW-0053">Apoptosis</keyword>
<dbReference type="InterPro" id="IPR022329">
    <property type="entry name" value="TNFR_25"/>
</dbReference>
<dbReference type="Pfam" id="PF00020">
    <property type="entry name" value="TNFR_c6"/>
    <property type="match status" value="1"/>
</dbReference>
<evidence type="ECO:0000256" key="1">
    <source>
        <dbReference type="ARBA" id="ARBA00022703"/>
    </source>
</evidence>
<organism evidence="11 12">
    <name type="scientific">Xenopus laevis</name>
    <name type="common">African clawed frog</name>
    <dbReference type="NCBI Taxonomy" id="8355"/>
    <lineage>
        <taxon>Eukaryota</taxon>
        <taxon>Metazoa</taxon>
        <taxon>Chordata</taxon>
        <taxon>Craniata</taxon>
        <taxon>Vertebrata</taxon>
        <taxon>Euteleostomi</taxon>
        <taxon>Amphibia</taxon>
        <taxon>Batrachia</taxon>
        <taxon>Anura</taxon>
        <taxon>Pipoidea</taxon>
        <taxon>Pipidae</taxon>
        <taxon>Xenopodinae</taxon>
        <taxon>Xenopus</taxon>
        <taxon>Xenopus</taxon>
    </lineage>
</organism>
<dbReference type="Gene3D" id="2.10.50.10">
    <property type="entry name" value="Tumor Necrosis Factor Receptor, subunit A, domain 2"/>
    <property type="match status" value="1"/>
</dbReference>
<name>A0A974CCE4_XENLA</name>
<evidence type="ECO:0000256" key="4">
    <source>
        <dbReference type="ARBA" id="ARBA00023157"/>
    </source>
</evidence>
<dbReference type="Proteomes" id="UP000694892">
    <property type="component" value="Chromosome 7S"/>
</dbReference>
<dbReference type="OMA" id="GVFWVQV"/>
<evidence type="ECO:0000256" key="8">
    <source>
        <dbReference type="SAM" id="SignalP"/>
    </source>
</evidence>
<feature type="chain" id="PRO_5037570369" description="Tumor necrosis factor receptor superfamily member 6" evidence="8">
    <location>
        <begin position="19"/>
        <end position="385"/>
    </location>
</feature>
<dbReference type="InterPro" id="IPR011029">
    <property type="entry name" value="DEATH-like_dom_sf"/>
</dbReference>
<feature type="transmembrane region" description="Helical" evidence="7">
    <location>
        <begin position="225"/>
        <end position="247"/>
    </location>
</feature>
<dbReference type="PANTHER" id="PTHR47220">
    <property type="entry name" value="TUMOR NECROSIS FACTOR RECEPTOR SUPERFAMILY MEMBER 25"/>
    <property type="match status" value="1"/>
</dbReference>
<keyword evidence="3" id="KW-0677">Repeat</keyword>
<keyword evidence="5" id="KW-0325">Glycoprotein</keyword>
<evidence type="ECO:0008006" key="13">
    <source>
        <dbReference type="Google" id="ProtNLM"/>
    </source>
</evidence>
<dbReference type="InterPro" id="IPR001368">
    <property type="entry name" value="TNFR/NGFR_Cys_rich_reg"/>
</dbReference>
<dbReference type="PROSITE" id="PS50017">
    <property type="entry name" value="DEATH_DOMAIN"/>
    <property type="match status" value="1"/>
</dbReference>
<dbReference type="GO" id="GO:0006915">
    <property type="term" value="P:apoptotic process"/>
    <property type="evidence" value="ECO:0007669"/>
    <property type="project" value="UniProtKB-KW"/>
</dbReference>
<dbReference type="Gene3D" id="1.10.533.10">
    <property type="entry name" value="Death Domain, Fas"/>
    <property type="match status" value="1"/>
</dbReference>
<accession>A0A974CCE4</accession>
<feature type="repeat" description="TNFR-Cys" evidence="6">
    <location>
        <begin position="143"/>
        <end position="178"/>
    </location>
</feature>
<feature type="signal peptide" evidence="8">
    <location>
        <begin position="1"/>
        <end position="18"/>
    </location>
</feature>
<protein>
    <recommendedName>
        <fullName evidence="13">Tumor necrosis factor receptor superfamily member 6</fullName>
    </recommendedName>
</protein>
<feature type="domain" description="Death" evidence="9">
    <location>
        <begin position="314"/>
        <end position="381"/>
    </location>
</feature>
<feature type="disulfide bond" evidence="6">
    <location>
        <begin position="102"/>
        <end position="117"/>
    </location>
</feature>
<comment type="caution">
    <text evidence="6">Lacks conserved residue(s) required for the propagation of feature annotation.</text>
</comment>
<keyword evidence="7" id="KW-1133">Transmembrane helix</keyword>
<gene>
    <name evidence="11" type="ORF">XELAEV_18037597mg</name>
</gene>
<dbReference type="InterPro" id="IPR000488">
    <property type="entry name" value="Death_dom"/>
</dbReference>
<dbReference type="Pfam" id="PF00531">
    <property type="entry name" value="Death"/>
    <property type="match status" value="1"/>
</dbReference>
<evidence type="ECO:0000256" key="7">
    <source>
        <dbReference type="SAM" id="Phobius"/>
    </source>
</evidence>
<keyword evidence="7" id="KW-0472">Membrane</keyword>
<evidence type="ECO:0000259" key="9">
    <source>
        <dbReference type="PROSITE" id="PS50017"/>
    </source>
</evidence>
<keyword evidence="4 6" id="KW-1015">Disulfide bond</keyword>
<keyword evidence="7" id="KW-0812">Transmembrane</keyword>
<dbReference type="SMART" id="SM00005">
    <property type="entry name" value="DEATH"/>
    <property type="match status" value="1"/>
</dbReference>
<sequence length="385" mass="44223">MKNFLYLFLLNWAAVTESMLHTSARNQNQENKMEFHLNNSKIHWKVLGKINRSKRSSAESCNGNATLFYDQAVRYCCKKCPAGEYVGTPCLFPGGESKCIACGSGTYLEHPNYLSRCRACHYCHIETQIIAKNCSATANTQCKCNEGRYRKEEQCLTCTKCVNRETLRNCSQNKDAECGQCLSGFYEDQDKCQPCPQTLQKPCENQTDVTCTILCSPLSTVSENLYVRCSLIGVLAVLPFVFLLYCCKRKKDSLVEHEVVLVESETTVNLLQPAGKPEHSTLTPSSSNENDEQYCILRKGRALYDIIDCVPVKRWKEFMRTLELPDKEIEIVEIECRNFRDQQYEMLRRWCQFNMAVVETIYQALERMNLSGRADELRQKIESYT</sequence>
<evidence type="ECO:0000256" key="3">
    <source>
        <dbReference type="ARBA" id="ARBA00022737"/>
    </source>
</evidence>
<evidence type="ECO:0000259" key="10">
    <source>
        <dbReference type="PROSITE" id="PS50050"/>
    </source>
</evidence>